<name>A0A1C3XBP5_9HYPH</name>
<feature type="transmembrane region" description="Helical" evidence="1">
    <location>
        <begin position="184"/>
        <end position="206"/>
    </location>
</feature>
<dbReference type="Pfam" id="PF07693">
    <property type="entry name" value="KAP_NTPase"/>
    <property type="match status" value="1"/>
</dbReference>
<feature type="transmembrane region" description="Helical" evidence="1">
    <location>
        <begin position="158"/>
        <end position="178"/>
    </location>
</feature>
<feature type="domain" description="KAP NTPase" evidence="2">
    <location>
        <begin position="41"/>
        <end position="365"/>
    </location>
</feature>
<dbReference type="Proteomes" id="UP000199101">
    <property type="component" value="Unassembled WGS sequence"/>
</dbReference>
<keyword evidence="1" id="KW-0472">Membrane</keyword>
<keyword evidence="1" id="KW-1133">Transmembrane helix</keyword>
<dbReference type="PANTHER" id="PTHR22674:SF6">
    <property type="entry name" value="NTPASE KAP FAMILY P-LOOP DOMAIN-CONTAINING PROTEIN 1"/>
    <property type="match status" value="1"/>
</dbReference>
<evidence type="ECO:0000313" key="3">
    <source>
        <dbReference type="EMBL" id="SCB49710.1"/>
    </source>
</evidence>
<dbReference type="PANTHER" id="PTHR22674">
    <property type="entry name" value="NTPASE, KAP FAMILY P-LOOP DOMAIN-CONTAINING 1"/>
    <property type="match status" value="1"/>
</dbReference>
<dbReference type="SUPFAM" id="SSF52540">
    <property type="entry name" value="P-loop containing nucleoside triphosphate hydrolases"/>
    <property type="match status" value="1"/>
</dbReference>
<dbReference type="InterPro" id="IPR027417">
    <property type="entry name" value="P-loop_NTPase"/>
</dbReference>
<organism evidence="3 4">
    <name type="scientific">Rhizobium multihospitium</name>
    <dbReference type="NCBI Taxonomy" id="410764"/>
    <lineage>
        <taxon>Bacteria</taxon>
        <taxon>Pseudomonadati</taxon>
        <taxon>Pseudomonadota</taxon>
        <taxon>Alphaproteobacteria</taxon>
        <taxon>Hyphomicrobiales</taxon>
        <taxon>Rhizobiaceae</taxon>
        <taxon>Rhizobium/Agrobacterium group</taxon>
        <taxon>Rhizobium</taxon>
    </lineage>
</organism>
<evidence type="ECO:0000313" key="4">
    <source>
        <dbReference type="Proteomes" id="UP000199101"/>
    </source>
</evidence>
<proteinExistence type="predicted"/>
<reference evidence="4" key="1">
    <citation type="submission" date="2016-08" db="EMBL/GenBank/DDBJ databases">
        <authorList>
            <person name="Varghese N."/>
            <person name="Submissions Spin"/>
        </authorList>
    </citation>
    <scope>NUCLEOTIDE SEQUENCE [LARGE SCALE GENOMIC DNA]</scope>
    <source>
        <strain evidence="4">HAMBI 2975</strain>
    </source>
</reference>
<dbReference type="InterPro" id="IPR052754">
    <property type="entry name" value="NTPase_KAP_P-loop"/>
</dbReference>
<protein>
    <submittedName>
        <fullName evidence="3">KAP family P-loop domain-containing protein</fullName>
    </submittedName>
</protein>
<dbReference type="EMBL" id="FMAG01000014">
    <property type="protein sequence ID" value="SCB49710.1"/>
    <property type="molecule type" value="Genomic_DNA"/>
</dbReference>
<keyword evidence="1" id="KW-0812">Transmembrane</keyword>
<evidence type="ECO:0000259" key="2">
    <source>
        <dbReference type="Pfam" id="PF07693"/>
    </source>
</evidence>
<evidence type="ECO:0000256" key="1">
    <source>
        <dbReference type="SAM" id="Phobius"/>
    </source>
</evidence>
<dbReference type="InterPro" id="IPR011646">
    <property type="entry name" value="KAP_P-loop"/>
</dbReference>
<gene>
    <name evidence="3" type="ORF">GA0061103_0667</name>
</gene>
<dbReference type="Gene3D" id="3.40.50.300">
    <property type="entry name" value="P-loop containing nucleotide triphosphate hydrolases"/>
    <property type="match status" value="1"/>
</dbReference>
<dbReference type="RefSeq" id="WP_092719853.1">
    <property type="nucleotide sequence ID" value="NZ_FMAG01000014.1"/>
</dbReference>
<accession>A0A1C3XBP5</accession>
<keyword evidence="4" id="KW-1185">Reference proteome</keyword>
<dbReference type="OrthoDB" id="88903at2"/>
<sequence>MIFKPFSNWFPQATAKPSSSRDSDIGSDVPIRTASQDLLRRSTFAKRIADVLSQLNLDEGRVFAIRGAWGTGKSSLKNLVIEQLAARESGARWMDFNPWQWGDGDAISKALFQQIADELGGPLSTEAGKRASIFRRYGAILTGSGPSIKKMGADQTSISLLLANASVIAIAASLGLELPSAAKIAGVLAIASIVVPIIGHIIAYVGKDRWSESLDKIRTALENSLRNLKRPLVVFVDDIDRLEPDQIRVLIRQIKVNANLPNIVFVLLFQPSIVESALDPIANSQGRDFLKKIVQANFDLPALSKSSVHEILTAELSRIASPHATSKNGFEQVRWGNALLGTILPFVENLRDARRFLSSVAIHLPLHVGKNELEVNIIDFLVLNAVQVFEPDLYAALSQQQELLFQSGRFRGDREDDAHRTQLTALVNKASEANRSTVEAAFKLLFPKTEWAFGGRRLGDTWHKSWSDAKRVCSERFFARYFELQLGTDEISENEFVDILAASTDAGLLQDALESVEQRGLSASLAGRLDDGVEQLPVENASVLLPAMFAFAQKFVAERGDPFSSPWVKAWRAISWYIDRIPREIRGSETLNALQVTGALSVAAVIIHLNDPEDQEEGSQSDPKLDQNMVRLLKEEWLRQIVNQSADVETFLLEPDLVSLLYRWRDYTGGMDAPRSWVEIAIETDEGFAQLLARLMSIGITHSAGDLVSSQVEQFDHNTLDQFIGLDEVKRRLPLVTRERLTTEQRHALQVLTSSLEPGERRRGRTP</sequence>
<dbReference type="AlphaFoldDB" id="A0A1C3XBP5"/>